<feature type="region of interest" description="Disordered" evidence="2">
    <location>
        <begin position="616"/>
        <end position="662"/>
    </location>
</feature>
<name>A0A1X2HH66_9FUNG</name>
<feature type="compositionally biased region" description="Low complexity" evidence="2">
    <location>
        <begin position="518"/>
        <end position="530"/>
    </location>
</feature>
<feature type="compositionally biased region" description="Low complexity" evidence="2">
    <location>
        <begin position="302"/>
        <end position="315"/>
    </location>
</feature>
<proteinExistence type="predicted"/>
<feature type="region of interest" description="Disordered" evidence="2">
    <location>
        <begin position="710"/>
        <end position="778"/>
    </location>
</feature>
<feature type="compositionally biased region" description="Polar residues" evidence="2">
    <location>
        <begin position="278"/>
        <end position="301"/>
    </location>
</feature>
<evidence type="ECO:0000313" key="3">
    <source>
        <dbReference type="EMBL" id="ORY98352.1"/>
    </source>
</evidence>
<dbReference type="EMBL" id="MCGE01000064">
    <property type="protein sequence ID" value="ORY98352.1"/>
    <property type="molecule type" value="Genomic_DNA"/>
</dbReference>
<feature type="compositionally biased region" description="Polar residues" evidence="2">
    <location>
        <begin position="433"/>
        <end position="449"/>
    </location>
</feature>
<feature type="region of interest" description="Disordered" evidence="2">
    <location>
        <begin position="160"/>
        <end position="224"/>
    </location>
</feature>
<dbReference type="Gene3D" id="1.25.40.20">
    <property type="entry name" value="Ankyrin repeat-containing domain"/>
    <property type="match status" value="1"/>
</dbReference>
<feature type="region of interest" description="Disordered" evidence="2">
    <location>
        <begin position="465"/>
        <end position="561"/>
    </location>
</feature>
<feature type="compositionally biased region" description="Polar residues" evidence="2">
    <location>
        <begin position="178"/>
        <end position="213"/>
    </location>
</feature>
<feature type="compositionally biased region" description="Polar residues" evidence="2">
    <location>
        <begin position="395"/>
        <end position="410"/>
    </location>
</feature>
<accession>A0A1X2HH66</accession>
<feature type="compositionally biased region" description="Low complexity" evidence="2">
    <location>
        <begin position="466"/>
        <end position="498"/>
    </location>
</feature>
<dbReference type="SUPFAM" id="SSF48403">
    <property type="entry name" value="Ankyrin repeat"/>
    <property type="match status" value="1"/>
</dbReference>
<dbReference type="STRING" id="90262.A0A1X2HH66"/>
<protein>
    <submittedName>
        <fullName evidence="3">Uncharacterized protein</fullName>
    </submittedName>
</protein>
<dbReference type="Proteomes" id="UP000193560">
    <property type="component" value="Unassembled WGS sequence"/>
</dbReference>
<dbReference type="PROSITE" id="PS50088">
    <property type="entry name" value="ANK_REPEAT"/>
    <property type="match status" value="1"/>
</dbReference>
<feature type="compositionally biased region" description="Polar residues" evidence="2">
    <location>
        <begin position="532"/>
        <end position="555"/>
    </location>
</feature>
<keyword evidence="4" id="KW-1185">Reference proteome</keyword>
<feature type="compositionally biased region" description="Low complexity" evidence="2">
    <location>
        <begin position="372"/>
        <end position="387"/>
    </location>
</feature>
<keyword evidence="1" id="KW-0040">ANK repeat</keyword>
<dbReference type="InterPro" id="IPR036770">
    <property type="entry name" value="Ankyrin_rpt-contain_sf"/>
</dbReference>
<evidence type="ECO:0000256" key="1">
    <source>
        <dbReference type="PROSITE-ProRule" id="PRU00023"/>
    </source>
</evidence>
<reference evidence="3 4" key="1">
    <citation type="submission" date="2016-07" db="EMBL/GenBank/DDBJ databases">
        <title>Pervasive Adenine N6-methylation of Active Genes in Fungi.</title>
        <authorList>
            <consortium name="DOE Joint Genome Institute"/>
            <person name="Mondo S.J."/>
            <person name="Dannebaum R.O."/>
            <person name="Kuo R.C."/>
            <person name="Labutti K."/>
            <person name="Haridas S."/>
            <person name="Kuo A."/>
            <person name="Salamov A."/>
            <person name="Ahrendt S.R."/>
            <person name="Lipzen A."/>
            <person name="Sullivan W."/>
            <person name="Andreopoulos W.B."/>
            <person name="Clum A."/>
            <person name="Lindquist E."/>
            <person name="Daum C."/>
            <person name="Ramamoorthy G.K."/>
            <person name="Gryganskyi A."/>
            <person name="Culley D."/>
            <person name="Magnuson J.K."/>
            <person name="James T.Y."/>
            <person name="O'Malley M.A."/>
            <person name="Stajich J.E."/>
            <person name="Spatafora J.W."/>
            <person name="Visel A."/>
            <person name="Grigoriev I.V."/>
        </authorList>
    </citation>
    <scope>NUCLEOTIDE SEQUENCE [LARGE SCALE GENOMIC DNA]</scope>
    <source>
        <strain evidence="3 4">NRRL 1336</strain>
    </source>
</reference>
<evidence type="ECO:0000256" key="2">
    <source>
        <dbReference type="SAM" id="MobiDB-lite"/>
    </source>
</evidence>
<dbReference type="InterPro" id="IPR002110">
    <property type="entry name" value="Ankyrin_rpt"/>
</dbReference>
<evidence type="ECO:0000313" key="4">
    <source>
        <dbReference type="Proteomes" id="UP000193560"/>
    </source>
</evidence>
<feature type="compositionally biased region" description="Basic and acidic residues" evidence="2">
    <location>
        <begin position="160"/>
        <end position="172"/>
    </location>
</feature>
<feature type="compositionally biased region" description="Basic and acidic residues" evidence="2">
    <location>
        <begin position="647"/>
        <end position="657"/>
    </location>
</feature>
<dbReference type="AlphaFoldDB" id="A0A1X2HH66"/>
<gene>
    <name evidence="3" type="ORF">BCR42DRAFT_399118</name>
</gene>
<feature type="compositionally biased region" description="Polar residues" evidence="2">
    <location>
        <begin position="767"/>
        <end position="777"/>
    </location>
</feature>
<feature type="compositionally biased region" description="Low complexity" evidence="2">
    <location>
        <begin position="747"/>
        <end position="766"/>
    </location>
</feature>
<feature type="region of interest" description="Disordered" evidence="2">
    <location>
        <begin position="362"/>
        <end position="452"/>
    </location>
</feature>
<sequence>MVHDDSKSKYDWWKNLQQLDIAEVRLLIDVHPHLVWSRMTDPVFRPAGGDTFLATFGGDLGSCLDDLNSLHWLLFYYQFHNDVKILVLDLLDKITMEELALNERWGSNKNTLLHLVSALGYDDLAILLLEKGVRADVPNTLGRLPYHVAQTDSMASLLHTNDKNKKSDDSHDSALSGMAQTNKSNPGRSQQLQQVAQPMSSTNTESLLSSGETATIKKPNKDGHYFRAGHVEETKQKVLTDEQVELQKQRERRRKDIALLAKRSAVKNNPFIKKSEPSLAQTGSRHGSLASSASASPNYTATTNDTTSSIPSSIDPIHDRKHKRNSKVINSLQTKSYVSSSIFRQGQPSGGNLLRQHFAQAQNDHSEHDLGNTTSTDTNNTPDPINNHTLDPLQDSLSTLSTASNKSSVTRIEINDSKDGGNGSDLHIGITDKSLTNDTQQQNGDSISTPLEHKHEKSMIVENLLSSSSSPSPSTTSSSASASPSVSASVSTSISTSTNDDLSANPHESKSANADLASPTTTTSMTSGPSVHATNGSPSRTKNITNKRQSGSQKTHWSKELASWESELNREFSLEEAENEANGSTTSIASLDTALANTTLKNGTGAGVLNDIENGDNHLDSHYRPSGHHVANNKLNLDQQQRRQRYNKHESDDDTRRQGTNGTIFESSRLPLKSYGSVSVKSMATYTRRLPTFDTSTDIVKNTDSATPLSQIDNRLENSGNGFTTTATLGPSKHRRHQSNHRETEMTRSASVSDTSSSSSSTQATSYYHQHSQQGGSLTIPAHLTSDTKWTSSNSHNNNISNINCGRGKLYIRVHGVHDILLPLPRDRAHVRCVIGDGRYEYMSRYEALGQDMAFGYECIIDSHPDMIVTLSLHVRPDYMLKKPLTRLFSTSRKRKGSLSAYVSSEDGAVGQTRFAVGDMLSACHRRSYSASFHCFNACRFQRICANVIWPSKCNIGTRHVLTLITIQRFNDRRLDWHMKNRCGLQINEKKHHPRKPLFKTMRTVELRMDLFR</sequence>
<feature type="repeat" description="ANK" evidence="1">
    <location>
        <begin position="108"/>
        <end position="140"/>
    </location>
</feature>
<feature type="region of interest" description="Disordered" evidence="2">
    <location>
        <begin position="271"/>
        <end position="331"/>
    </location>
</feature>
<feature type="compositionally biased region" description="Polar residues" evidence="2">
    <location>
        <begin position="710"/>
        <end position="729"/>
    </location>
</feature>
<dbReference type="OrthoDB" id="2123378at2759"/>
<comment type="caution">
    <text evidence="3">The sequence shown here is derived from an EMBL/GenBank/DDBJ whole genome shotgun (WGS) entry which is preliminary data.</text>
</comment>
<organism evidence="3 4">
    <name type="scientific">Absidia repens</name>
    <dbReference type="NCBI Taxonomy" id="90262"/>
    <lineage>
        <taxon>Eukaryota</taxon>
        <taxon>Fungi</taxon>
        <taxon>Fungi incertae sedis</taxon>
        <taxon>Mucoromycota</taxon>
        <taxon>Mucoromycotina</taxon>
        <taxon>Mucoromycetes</taxon>
        <taxon>Mucorales</taxon>
        <taxon>Cunninghamellaceae</taxon>
        <taxon>Absidia</taxon>
    </lineage>
</organism>